<dbReference type="GO" id="GO:0016787">
    <property type="term" value="F:hydrolase activity"/>
    <property type="evidence" value="ECO:0007669"/>
    <property type="project" value="UniProtKB-KW"/>
</dbReference>
<evidence type="ECO:0000256" key="1">
    <source>
        <dbReference type="ARBA" id="ARBA00022801"/>
    </source>
</evidence>
<evidence type="ECO:0000313" key="5">
    <source>
        <dbReference type="Proteomes" id="UP000515908"/>
    </source>
</evidence>
<dbReference type="SUPFAM" id="SSF75304">
    <property type="entry name" value="Amidase signature (AS) enzymes"/>
    <property type="match status" value="1"/>
</dbReference>
<proteinExistence type="predicted"/>
<evidence type="ECO:0000259" key="3">
    <source>
        <dbReference type="Pfam" id="PF01425"/>
    </source>
</evidence>
<feature type="active site" description="Acyl-ester intermediate" evidence="2">
    <location>
        <position position="263"/>
    </location>
</feature>
<feature type="domain" description="Amidase" evidence="3">
    <location>
        <begin position="109"/>
        <end position="568"/>
    </location>
</feature>
<name>A0A7G2CMX8_9TRYP</name>
<evidence type="ECO:0000256" key="2">
    <source>
        <dbReference type="PIRSR" id="PIRSR001221-1"/>
    </source>
</evidence>
<feature type="active site" description="Charge relay system" evidence="2">
    <location>
        <position position="164"/>
    </location>
</feature>
<dbReference type="Pfam" id="PF01425">
    <property type="entry name" value="Amidase"/>
    <property type="match status" value="1"/>
</dbReference>
<dbReference type="PANTHER" id="PTHR46072">
    <property type="entry name" value="AMIDASE-RELATED-RELATED"/>
    <property type="match status" value="1"/>
</dbReference>
<keyword evidence="1" id="KW-0378">Hydrolase</keyword>
<gene>
    <name evidence="4" type="ORF">ADEAN_000781900</name>
</gene>
<accession>A0A7G2CMX8</accession>
<evidence type="ECO:0000313" key="4">
    <source>
        <dbReference type="EMBL" id="CAD2220304.1"/>
    </source>
</evidence>
<dbReference type="EMBL" id="LR877161">
    <property type="protein sequence ID" value="CAD2220304.1"/>
    <property type="molecule type" value="Genomic_DNA"/>
</dbReference>
<dbReference type="InterPro" id="IPR036928">
    <property type="entry name" value="AS_sf"/>
</dbReference>
<organism evidence="4 5">
    <name type="scientific">Angomonas deanei</name>
    <dbReference type="NCBI Taxonomy" id="59799"/>
    <lineage>
        <taxon>Eukaryota</taxon>
        <taxon>Discoba</taxon>
        <taxon>Euglenozoa</taxon>
        <taxon>Kinetoplastea</taxon>
        <taxon>Metakinetoplastina</taxon>
        <taxon>Trypanosomatida</taxon>
        <taxon>Trypanosomatidae</taxon>
        <taxon>Strigomonadinae</taxon>
        <taxon>Angomonas</taxon>
    </lineage>
</organism>
<dbReference type="VEuPathDB" id="TriTrypDB:ADEAN_000781900"/>
<reference evidence="4 5" key="1">
    <citation type="submission" date="2020-08" db="EMBL/GenBank/DDBJ databases">
        <authorList>
            <person name="Newling K."/>
            <person name="Davey J."/>
            <person name="Forrester S."/>
        </authorList>
    </citation>
    <scope>NUCLEOTIDE SEQUENCE [LARGE SCALE GENOMIC DNA]</scope>
    <source>
        <strain evidence="5">Crithidia deanei Carvalho (ATCC PRA-265)</strain>
    </source>
</reference>
<dbReference type="Proteomes" id="UP000515908">
    <property type="component" value="Chromosome 17"/>
</dbReference>
<dbReference type="PIRSF" id="PIRSF001221">
    <property type="entry name" value="Amidase_fungi"/>
    <property type="match status" value="1"/>
</dbReference>
<feature type="active site" description="Charge relay system" evidence="2">
    <location>
        <position position="239"/>
    </location>
</feature>
<keyword evidence="5" id="KW-1185">Reference proteome</keyword>
<protein>
    <submittedName>
        <fullName evidence="4">Amidase, putative</fullName>
    </submittedName>
</protein>
<dbReference type="PANTHER" id="PTHR46072:SF4">
    <property type="entry name" value="AMIDASE C550.07-RELATED"/>
    <property type="match status" value="1"/>
</dbReference>
<dbReference type="Gene3D" id="3.90.1300.10">
    <property type="entry name" value="Amidase signature (AS) domain"/>
    <property type="match status" value="1"/>
</dbReference>
<dbReference type="InterPro" id="IPR023631">
    <property type="entry name" value="Amidase_dom"/>
</dbReference>
<dbReference type="AlphaFoldDB" id="A0A7G2CMX8"/>
<sequence length="582" mass="64618">MSDITEIGAPVNFDELSKFNDDITNPTLYKEKWLPKVEAFRRARELSIPDHYKVPTEEVPKDLDEKPFDTIHYLQTTPHISAEEREITDLSVTQLAEAIASGKYTAVQVFEAYAHRTVVLNQFTNHVFEFFLDEGLERAKELDAYYQTHKKTVGPLHGVPVSIKEIMRMKGKRHTGAYVSKIDNIPEEDCTTVAILRRLGAVFYVRTNEPTTMMPDEANNNYIGQTRNPNNSILSTGGSSGGEGASVSSRASAIGMGTDITGSIRAPASYCGCCGLRPTSRRVSAEGAMDGEAGQENLLSVFGPLASCVTDIDHLMKHYINLGKPWETDASCVAMPWRAAGEKYDSAADLSKIRVGILRDDGTVRPHPPISRGIQYVEEKLRAAGVDVVEFPQLLIKEADDIVCTMQRADGGHSQKVLLGESGEPLFPLVRLYLASVCNTAPMSITELRALVVRRDNLRCAYTKFLNENKIDFIIAPTHAGVAPVGRHDGIAGAYYFQYYSLFNILDFPSLAMPTGLRQDPKVDVPYTNQEYRNELDKLEGQKYIPELFVNAPISFQLAGRRYHDEDVVAFGKIVEKILQGN</sequence>